<evidence type="ECO:0000256" key="1">
    <source>
        <dbReference type="SAM" id="Phobius"/>
    </source>
</evidence>
<evidence type="ECO:0000313" key="3">
    <source>
        <dbReference type="Proteomes" id="UP000819052"/>
    </source>
</evidence>
<organism evidence="2 3">
    <name type="scientific">Massilia aquatica</name>
    <dbReference type="NCBI Taxonomy" id="2609000"/>
    <lineage>
        <taxon>Bacteria</taxon>
        <taxon>Pseudomonadati</taxon>
        <taxon>Pseudomonadota</taxon>
        <taxon>Betaproteobacteria</taxon>
        <taxon>Burkholderiales</taxon>
        <taxon>Oxalobacteraceae</taxon>
        <taxon>Telluria group</taxon>
        <taxon>Massilia</taxon>
    </lineage>
</organism>
<feature type="transmembrane region" description="Helical" evidence="1">
    <location>
        <begin position="148"/>
        <end position="167"/>
    </location>
</feature>
<protein>
    <submittedName>
        <fullName evidence="2">Uncharacterized protein</fullName>
    </submittedName>
</protein>
<dbReference type="Proteomes" id="UP000819052">
    <property type="component" value="Unassembled WGS sequence"/>
</dbReference>
<accession>A0ABX0MHI1</accession>
<reference evidence="2 3" key="1">
    <citation type="submission" date="2019-09" db="EMBL/GenBank/DDBJ databases">
        <title>Taxonomy of Antarctic Massilia spp.: description of Massilia rubra sp. nov., Massilia aquatica sp. nov., Massilia mucilaginosa sp. nov., Massilia frigida sp. nov. isolated from streams, lakes and regoliths.</title>
        <authorList>
            <person name="Holochova P."/>
            <person name="Sedlacek I."/>
            <person name="Kralova S."/>
            <person name="Maslanova I."/>
            <person name="Busse H.-J."/>
            <person name="Stankova E."/>
            <person name="Vrbovska V."/>
            <person name="Kovarovic V."/>
            <person name="Bartak M."/>
            <person name="Svec P."/>
            <person name="Pantucek R."/>
        </authorList>
    </citation>
    <scope>NUCLEOTIDE SEQUENCE [LARGE SCALE GENOMIC DNA]</scope>
    <source>
        <strain evidence="2 3">CCM 8693</strain>
    </source>
</reference>
<comment type="caution">
    <text evidence="2">The sequence shown here is derived from an EMBL/GenBank/DDBJ whole genome shotgun (WGS) entry which is preliminary data.</text>
</comment>
<sequence length="267" mass="29084">MSNSPTVTYAGQELFLVEGTLASLHHAASKTRLLEALARHMRDPRAQSGDSREAAGMHQALAEETVMYELSEYDTPVFIARLDGSLLFGMFDNACALVEGDRVRAVVAKSGAHLHLHGLIRDADKMMLLPPGADSGPLARVRSNKRGLWRLIFGIWIASALITAIVMHTQGGFRFGWEGFFFTLAMMLFSAALIRLGEGSPYQIMPGGDHAQAIFTVYGFALPAYFDATEGMTWYSGAGTFYAPNAGIALEKHQKKCRSLIASEPTP</sequence>
<name>A0ABX0MHI1_9BURK</name>
<proteinExistence type="predicted"/>
<feature type="transmembrane region" description="Helical" evidence="1">
    <location>
        <begin position="179"/>
        <end position="196"/>
    </location>
</feature>
<keyword evidence="1" id="KW-0812">Transmembrane</keyword>
<keyword evidence="1" id="KW-1133">Transmembrane helix</keyword>
<dbReference type="EMBL" id="VVIW01000022">
    <property type="protein sequence ID" value="NHZ43712.1"/>
    <property type="molecule type" value="Genomic_DNA"/>
</dbReference>
<keyword evidence="1" id="KW-0472">Membrane</keyword>
<gene>
    <name evidence="2" type="ORF">F1609_26620</name>
</gene>
<keyword evidence="3" id="KW-1185">Reference proteome</keyword>
<evidence type="ECO:0000313" key="2">
    <source>
        <dbReference type="EMBL" id="NHZ43712.1"/>
    </source>
</evidence>
<dbReference type="RefSeq" id="WP_167079720.1">
    <property type="nucleotide sequence ID" value="NZ_VVIW01000022.1"/>
</dbReference>